<dbReference type="SMART" id="SM00387">
    <property type="entry name" value="HATPase_c"/>
    <property type="match status" value="1"/>
</dbReference>
<dbReference type="GO" id="GO:0051539">
    <property type="term" value="F:4 iron, 4 sulfur cluster binding"/>
    <property type="evidence" value="ECO:0007669"/>
    <property type="project" value="UniProtKB-KW"/>
</dbReference>
<dbReference type="PANTHER" id="PTHR24421:SF10">
    <property type="entry name" value="NITRATE_NITRITE SENSOR PROTEIN NARQ"/>
    <property type="match status" value="1"/>
</dbReference>
<keyword evidence="14" id="KW-0408">Iron</keyword>
<dbReference type="CDD" id="cd16917">
    <property type="entry name" value="HATPase_UhpB-NarQ-NarX-like"/>
    <property type="match status" value="1"/>
</dbReference>
<reference evidence="21" key="1">
    <citation type="submission" date="2021-01" db="EMBL/GenBank/DDBJ databases">
        <title>Modified the classification status of verrucomicrobia.</title>
        <authorList>
            <person name="Feng X."/>
        </authorList>
    </citation>
    <scope>NUCLEOTIDE SEQUENCE</scope>
    <source>
        <strain evidence="21">JCM 18052</strain>
    </source>
</reference>
<evidence type="ECO:0000256" key="9">
    <source>
        <dbReference type="ARBA" id="ARBA00022679"/>
    </source>
</evidence>
<evidence type="ECO:0000259" key="19">
    <source>
        <dbReference type="PROSITE" id="PS50109"/>
    </source>
</evidence>
<evidence type="ECO:0000256" key="5">
    <source>
        <dbReference type="ARBA" id="ARBA00017322"/>
    </source>
</evidence>
<dbReference type="Proteomes" id="UP000600139">
    <property type="component" value="Unassembled WGS sequence"/>
</dbReference>
<evidence type="ECO:0000256" key="12">
    <source>
        <dbReference type="ARBA" id="ARBA00022777"/>
    </source>
</evidence>
<dbReference type="Gene3D" id="3.30.565.10">
    <property type="entry name" value="Histidine kinase-like ATPase, C-terminal domain"/>
    <property type="match status" value="1"/>
</dbReference>
<dbReference type="EC" id="2.7.13.3" evidence="4"/>
<comment type="catalytic activity">
    <reaction evidence="1">
        <text>ATP + protein L-histidine = ADP + protein N-phospho-L-histidine.</text>
        <dbReference type="EC" id="2.7.13.3"/>
    </reaction>
</comment>
<evidence type="ECO:0000256" key="6">
    <source>
        <dbReference type="ARBA" id="ARBA00022485"/>
    </source>
</evidence>
<keyword evidence="15" id="KW-0902">Two-component regulatory system</keyword>
<gene>
    <name evidence="21" type="ORF">JIN84_02140</name>
</gene>
<dbReference type="InterPro" id="IPR035965">
    <property type="entry name" value="PAS-like_dom_sf"/>
</dbReference>
<dbReference type="GO" id="GO:0046872">
    <property type="term" value="F:metal ion binding"/>
    <property type="evidence" value="ECO:0007669"/>
    <property type="project" value="UniProtKB-KW"/>
</dbReference>
<evidence type="ECO:0000256" key="13">
    <source>
        <dbReference type="ARBA" id="ARBA00022840"/>
    </source>
</evidence>
<comment type="cofactor">
    <cofactor evidence="2">
        <name>[4Fe-4S] cluster</name>
        <dbReference type="ChEBI" id="CHEBI:49883"/>
    </cofactor>
</comment>
<evidence type="ECO:0000256" key="8">
    <source>
        <dbReference type="ARBA" id="ARBA00022553"/>
    </source>
</evidence>
<keyword evidence="16" id="KW-0411">Iron-sulfur</keyword>
<keyword evidence="9" id="KW-0808">Transferase</keyword>
<dbReference type="GO" id="GO:0046983">
    <property type="term" value="F:protein dimerization activity"/>
    <property type="evidence" value="ECO:0007669"/>
    <property type="project" value="InterPro"/>
</dbReference>
<evidence type="ECO:0000313" key="22">
    <source>
        <dbReference type="Proteomes" id="UP000600139"/>
    </source>
</evidence>
<sequence length="457" mass="49576">MNHSEIKPLHSLVPPSSAGVIWVLCCGLVDWLTGSELALSAFYLPGIILTAWYGGRKASLSLAFLAAGIWLAAELLGPKHYSRPFIVYWNSAIRLSIFCLTALLTSEVRIRRLTEAALQNQKEILTSILDSMRDGVVVADREGRIIVFNPAAGRLFGEISPGISAEDWVDGIEKGLLDPAAGSPHDRQLLRKSISGQHSGYGEIPLSRTNNAGNGIRLGLTALPLLGKNADRTGTVLVLNDLTSRRNLENQISQASEREQRRIGHDLHDGVCQHLAGVAFAVGTFKTELERMNLPRQAGKASEIGELIREGIQQTKDLARGLYPMGIEEGLDVALGLLASTTTERMDVQCHYQQTGDRFTLGTAAAGHLYRIAQEAVSNAVRHAKTDNIHILLAREADQLIVEVSDDGIGLDSSCKTEPGIGLQIMRYRANLAGAKLEIISQDDKGTRISCKIPLVS</sequence>
<evidence type="ECO:0000256" key="14">
    <source>
        <dbReference type="ARBA" id="ARBA00023004"/>
    </source>
</evidence>
<organism evidence="21 22">
    <name type="scientific">Luteolibacter yonseiensis</name>
    <dbReference type="NCBI Taxonomy" id="1144680"/>
    <lineage>
        <taxon>Bacteria</taxon>
        <taxon>Pseudomonadati</taxon>
        <taxon>Verrucomicrobiota</taxon>
        <taxon>Verrucomicrobiia</taxon>
        <taxon>Verrucomicrobiales</taxon>
        <taxon>Verrucomicrobiaceae</taxon>
        <taxon>Luteolibacter</taxon>
    </lineage>
</organism>
<evidence type="ECO:0000256" key="11">
    <source>
        <dbReference type="ARBA" id="ARBA00022741"/>
    </source>
</evidence>
<keyword evidence="7" id="KW-0963">Cytoplasm</keyword>
<accession>A0A934R0B5</accession>
<keyword evidence="10" id="KW-0479">Metal-binding</keyword>
<comment type="subcellular location">
    <subcellularLocation>
        <location evidence="3">Cytoplasm</location>
    </subcellularLocation>
</comment>
<dbReference type="InterPro" id="IPR003594">
    <property type="entry name" value="HATPase_dom"/>
</dbReference>
<dbReference type="GO" id="GO:0005524">
    <property type="term" value="F:ATP binding"/>
    <property type="evidence" value="ECO:0007669"/>
    <property type="project" value="UniProtKB-KW"/>
</dbReference>
<evidence type="ECO:0000256" key="17">
    <source>
        <dbReference type="ARBA" id="ARBA00024827"/>
    </source>
</evidence>
<evidence type="ECO:0000256" key="7">
    <source>
        <dbReference type="ARBA" id="ARBA00022490"/>
    </source>
</evidence>
<dbReference type="Pfam" id="PF13188">
    <property type="entry name" value="PAS_8"/>
    <property type="match status" value="1"/>
</dbReference>
<evidence type="ECO:0000256" key="2">
    <source>
        <dbReference type="ARBA" id="ARBA00001966"/>
    </source>
</evidence>
<dbReference type="PROSITE" id="PS50109">
    <property type="entry name" value="HIS_KIN"/>
    <property type="match status" value="1"/>
</dbReference>
<keyword evidence="22" id="KW-1185">Reference proteome</keyword>
<evidence type="ECO:0000313" key="21">
    <source>
        <dbReference type="EMBL" id="MBK1814394.1"/>
    </source>
</evidence>
<dbReference type="Gene3D" id="3.30.450.20">
    <property type="entry name" value="PAS domain"/>
    <property type="match status" value="1"/>
</dbReference>
<evidence type="ECO:0000256" key="16">
    <source>
        <dbReference type="ARBA" id="ARBA00023014"/>
    </source>
</evidence>
<dbReference type="AlphaFoldDB" id="A0A934R0B5"/>
<dbReference type="SUPFAM" id="SSF55785">
    <property type="entry name" value="PYP-like sensor domain (PAS domain)"/>
    <property type="match status" value="1"/>
</dbReference>
<feature type="domain" description="PAS" evidence="20">
    <location>
        <begin position="121"/>
        <end position="157"/>
    </location>
</feature>
<dbReference type="InterPro" id="IPR004358">
    <property type="entry name" value="Sig_transdc_His_kin-like_C"/>
</dbReference>
<dbReference type="GO" id="GO:0016020">
    <property type="term" value="C:membrane"/>
    <property type="evidence" value="ECO:0007669"/>
    <property type="project" value="InterPro"/>
</dbReference>
<dbReference type="GO" id="GO:0005737">
    <property type="term" value="C:cytoplasm"/>
    <property type="evidence" value="ECO:0007669"/>
    <property type="project" value="UniProtKB-SubCell"/>
</dbReference>
<proteinExistence type="predicted"/>
<dbReference type="Pfam" id="PF02518">
    <property type="entry name" value="HATPase_c"/>
    <property type="match status" value="1"/>
</dbReference>
<keyword evidence="12" id="KW-0418">Kinase</keyword>
<evidence type="ECO:0000256" key="3">
    <source>
        <dbReference type="ARBA" id="ARBA00004496"/>
    </source>
</evidence>
<keyword evidence="13" id="KW-0067">ATP-binding</keyword>
<dbReference type="InterPro" id="IPR000014">
    <property type="entry name" value="PAS"/>
</dbReference>
<feature type="domain" description="Histidine kinase" evidence="19">
    <location>
        <begin position="369"/>
        <end position="457"/>
    </location>
</feature>
<dbReference type="GO" id="GO:0000155">
    <property type="term" value="F:phosphorelay sensor kinase activity"/>
    <property type="evidence" value="ECO:0007669"/>
    <property type="project" value="InterPro"/>
</dbReference>
<dbReference type="InterPro" id="IPR011712">
    <property type="entry name" value="Sig_transdc_His_kin_sub3_dim/P"/>
</dbReference>
<comment type="function">
    <text evidence="17">Member of the two-component regulatory system NreB/NreC involved in the control of dissimilatory nitrate/nitrite reduction in response to oxygen. NreB functions as a direct oxygen sensor histidine kinase which is autophosphorylated, in the absence of oxygen, probably at the conserved histidine residue, and transfers its phosphate group probably to a conserved aspartate residue of NreC. NreB/NreC activates the expression of the nitrate (narGHJI) and nitrite (nir) reductase operons, as well as the putative nitrate transporter gene narT.</text>
</comment>
<keyword evidence="11" id="KW-0547">Nucleotide-binding</keyword>
<dbReference type="NCBIfam" id="TIGR00229">
    <property type="entry name" value="sensory_box"/>
    <property type="match status" value="1"/>
</dbReference>
<keyword evidence="8" id="KW-0597">Phosphoprotein</keyword>
<dbReference type="InterPro" id="IPR050482">
    <property type="entry name" value="Sensor_HK_TwoCompSys"/>
</dbReference>
<dbReference type="PRINTS" id="PR00344">
    <property type="entry name" value="BCTRLSENSOR"/>
</dbReference>
<dbReference type="RefSeq" id="WP_200349360.1">
    <property type="nucleotide sequence ID" value="NZ_BAABHZ010000010.1"/>
</dbReference>
<dbReference type="SUPFAM" id="SSF55874">
    <property type="entry name" value="ATPase domain of HSP90 chaperone/DNA topoisomerase II/histidine kinase"/>
    <property type="match status" value="1"/>
</dbReference>
<evidence type="ECO:0000256" key="1">
    <source>
        <dbReference type="ARBA" id="ARBA00000085"/>
    </source>
</evidence>
<dbReference type="InterPro" id="IPR036890">
    <property type="entry name" value="HATPase_C_sf"/>
</dbReference>
<dbReference type="EMBL" id="JAENIK010000004">
    <property type="protein sequence ID" value="MBK1814394.1"/>
    <property type="molecule type" value="Genomic_DNA"/>
</dbReference>
<dbReference type="PROSITE" id="PS50112">
    <property type="entry name" value="PAS"/>
    <property type="match status" value="1"/>
</dbReference>
<comment type="caution">
    <text evidence="21">The sequence shown here is derived from an EMBL/GenBank/DDBJ whole genome shotgun (WGS) entry which is preliminary data.</text>
</comment>
<dbReference type="CDD" id="cd00130">
    <property type="entry name" value="PAS"/>
    <property type="match status" value="1"/>
</dbReference>
<dbReference type="Pfam" id="PF07730">
    <property type="entry name" value="HisKA_3"/>
    <property type="match status" value="1"/>
</dbReference>
<dbReference type="PANTHER" id="PTHR24421">
    <property type="entry name" value="NITRATE/NITRITE SENSOR PROTEIN NARX-RELATED"/>
    <property type="match status" value="1"/>
</dbReference>
<evidence type="ECO:0000256" key="10">
    <source>
        <dbReference type="ARBA" id="ARBA00022723"/>
    </source>
</evidence>
<evidence type="ECO:0000256" key="4">
    <source>
        <dbReference type="ARBA" id="ARBA00012438"/>
    </source>
</evidence>
<evidence type="ECO:0000256" key="18">
    <source>
        <dbReference type="ARBA" id="ARBA00030800"/>
    </source>
</evidence>
<dbReference type="Gene3D" id="1.20.5.1930">
    <property type="match status" value="1"/>
</dbReference>
<evidence type="ECO:0000256" key="15">
    <source>
        <dbReference type="ARBA" id="ARBA00023012"/>
    </source>
</evidence>
<dbReference type="SMART" id="SM00091">
    <property type="entry name" value="PAS"/>
    <property type="match status" value="1"/>
</dbReference>
<keyword evidence="6" id="KW-0004">4Fe-4S</keyword>
<protein>
    <recommendedName>
        <fullName evidence="5">Oxygen sensor histidine kinase NreB</fullName>
        <ecNumber evidence="4">2.7.13.3</ecNumber>
    </recommendedName>
    <alternativeName>
        <fullName evidence="18">Nitrogen regulation protein B</fullName>
    </alternativeName>
</protein>
<dbReference type="InterPro" id="IPR005467">
    <property type="entry name" value="His_kinase_dom"/>
</dbReference>
<evidence type="ECO:0000259" key="20">
    <source>
        <dbReference type="PROSITE" id="PS50112"/>
    </source>
</evidence>
<name>A0A934R0B5_9BACT</name>